<evidence type="ECO:0000259" key="2">
    <source>
        <dbReference type="Pfam" id="PF17035"/>
    </source>
</evidence>
<accession>A0A7S2THX9</accession>
<feature type="region of interest" description="Disordered" evidence="1">
    <location>
        <begin position="132"/>
        <end position="182"/>
    </location>
</feature>
<feature type="compositionally biased region" description="Basic residues" evidence="1">
    <location>
        <begin position="155"/>
        <end position="176"/>
    </location>
</feature>
<dbReference type="InterPro" id="IPR038336">
    <property type="entry name" value="NET_sf"/>
</dbReference>
<feature type="domain" description="NET" evidence="2">
    <location>
        <begin position="185"/>
        <end position="240"/>
    </location>
</feature>
<feature type="region of interest" description="Disordered" evidence="1">
    <location>
        <begin position="62"/>
        <end position="83"/>
    </location>
</feature>
<sequence length="262" mass="29916">MRKLFEDGFQKIKMSAKRRSGSGQTGAKRSKSVVPDIEALRMEAKDLERKLAFLEQQTLFDSNEQDPLRESGQPSHLNSERSGWKRPALADHLNRNLGVPCSRNVHCTRPHRHPGHCKTFERVVPNTDFVRKQSRRAEHSTPNLEHLQNAQSTRANRKRSRGVGKSLKKKRHKKTSTGRNPSLMDRQMLHEKILNLPQHQLPELAGLVASKHDMDTKEEIELDLFSLDAETFVKVRSFVEQCELLDIGEKGDPSSSESRSDD</sequence>
<organism evidence="3">
    <name type="scientific">Lotharella oceanica</name>
    <dbReference type="NCBI Taxonomy" id="641309"/>
    <lineage>
        <taxon>Eukaryota</taxon>
        <taxon>Sar</taxon>
        <taxon>Rhizaria</taxon>
        <taxon>Cercozoa</taxon>
        <taxon>Chlorarachniophyceae</taxon>
        <taxon>Lotharella</taxon>
    </lineage>
</organism>
<feature type="compositionally biased region" description="Polar residues" evidence="1">
    <location>
        <begin position="140"/>
        <end position="154"/>
    </location>
</feature>
<feature type="compositionally biased region" description="Basic and acidic residues" evidence="1">
    <location>
        <begin position="1"/>
        <end position="10"/>
    </location>
</feature>
<dbReference type="EMBL" id="HBHP01005536">
    <property type="protein sequence ID" value="CAD9750878.1"/>
    <property type="molecule type" value="Transcribed_RNA"/>
</dbReference>
<evidence type="ECO:0000256" key="1">
    <source>
        <dbReference type="SAM" id="MobiDB-lite"/>
    </source>
</evidence>
<dbReference type="Gene3D" id="1.20.1270.220">
    <property type="match status" value="1"/>
</dbReference>
<dbReference type="AlphaFoldDB" id="A0A7S2THX9"/>
<name>A0A7S2THX9_9EUKA</name>
<reference evidence="3" key="1">
    <citation type="submission" date="2021-01" db="EMBL/GenBank/DDBJ databases">
        <authorList>
            <person name="Corre E."/>
            <person name="Pelletier E."/>
            <person name="Niang G."/>
            <person name="Scheremetjew M."/>
            <person name="Finn R."/>
            <person name="Kale V."/>
            <person name="Holt S."/>
            <person name="Cochrane G."/>
            <person name="Meng A."/>
            <person name="Brown T."/>
            <person name="Cohen L."/>
        </authorList>
    </citation>
    <scope>NUCLEOTIDE SEQUENCE</scope>
    <source>
        <strain evidence="3">CCMP622</strain>
    </source>
</reference>
<proteinExistence type="predicted"/>
<gene>
    <name evidence="3" type="ORF">LSP00402_LOCUS3431</name>
</gene>
<dbReference type="Pfam" id="PF17035">
    <property type="entry name" value="BET"/>
    <property type="match status" value="1"/>
</dbReference>
<evidence type="ECO:0000313" key="3">
    <source>
        <dbReference type="EMBL" id="CAD9750878.1"/>
    </source>
</evidence>
<dbReference type="InterPro" id="IPR027353">
    <property type="entry name" value="NET_dom"/>
</dbReference>
<feature type="region of interest" description="Disordered" evidence="1">
    <location>
        <begin position="1"/>
        <end position="32"/>
    </location>
</feature>
<protein>
    <recommendedName>
        <fullName evidence="2">NET domain-containing protein</fullName>
    </recommendedName>
</protein>